<dbReference type="PROSITE" id="PS50089">
    <property type="entry name" value="ZF_RING_2"/>
    <property type="match status" value="1"/>
</dbReference>
<evidence type="ECO:0000256" key="12">
    <source>
        <dbReference type="ARBA" id="ARBA00023136"/>
    </source>
</evidence>
<keyword evidence="18" id="KW-1185">Reference proteome</keyword>
<evidence type="ECO:0000256" key="8">
    <source>
        <dbReference type="ARBA" id="ARBA00022771"/>
    </source>
</evidence>
<dbReference type="PANTHER" id="PTHR46913:SF1">
    <property type="entry name" value="RING-H2 FINGER PROTEIN ATL16"/>
    <property type="match status" value="1"/>
</dbReference>
<evidence type="ECO:0000256" key="5">
    <source>
        <dbReference type="ARBA" id="ARBA00022679"/>
    </source>
</evidence>
<evidence type="ECO:0000259" key="16">
    <source>
        <dbReference type="PROSITE" id="PS50089"/>
    </source>
</evidence>
<comment type="catalytic activity">
    <reaction evidence="1">
        <text>S-ubiquitinyl-[E2 ubiquitin-conjugating enzyme]-L-cysteine + [acceptor protein]-L-lysine = [E2 ubiquitin-conjugating enzyme]-L-cysteine + N(6)-ubiquitinyl-[acceptor protein]-L-lysine.</text>
        <dbReference type="EC" id="2.3.2.27"/>
    </reaction>
</comment>
<dbReference type="Pfam" id="PF13639">
    <property type="entry name" value="zf-RING_2"/>
    <property type="match status" value="1"/>
</dbReference>
<keyword evidence="9" id="KW-0833">Ubl conjugation pathway</keyword>
<evidence type="ECO:0000256" key="6">
    <source>
        <dbReference type="ARBA" id="ARBA00022692"/>
    </source>
</evidence>
<comment type="caution">
    <text evidence="17">The sequence shown here is derived from an EMBL/GenBank/DDBJ whole genome shotgun (WGS) entry which is preliminary data.</text>
</comment>
<dbReference type="FunFam" id="3.30.40.10:FF:000187">
    <property type="entry name" value="E3 ubiquitin-protein ligase ATL6"/>
    <property type="match status" value="1"/>
</dbReference>
<evidence type="ECO:0000256" key="4">
    <source>
        <dbReference type="ARBA" id="ARBA00012483"/>
    </source>
</evidence>
<dbReference type="GO" id="GO:0016020">
    <property type="term" value="C:membrane"/>
    <property type="evidence" value="ECO:0007669"/>
    <property type="project" value="UniProtKB-SubCell"/>
</dbReference>
<dbReference type="GO" id="GO:0016567">
    <property type="term" value="P:protein ubiquitination"/>
    <property type="evidence" value="ECO:0007669"/>
    <property type="project" value="InterPro"/>
</dbReference>
<dbReference type="Gene3D" id="3.30.40.10">
    <property type="entry name" value="Zinc/RING finger domain, C3HC4 (zinc finger)"/>
    <property type="match status" value="1"/>
</dbReference>
<proteinExistence type="inferred from homology"/>
<evidence type="ECO:0000256" key="3">
    <source>
        <dbReference type="ARBA" id="ARBA00004906"/>
    </source>
</evidence>
<evidence type="ECO:0000256" key="9">
    <source>
        <dbReference type="ARBA" id="ARBA00022786"/>
    </source>
</evidence>
<keyword evidence="6 15" id="KW-0812">Transmembrane</keyword>
<keyword evidence="7" id="KW-0479">Metal-binding</keyword>
<keyword evidence="12 15" id="KW-0472">Membrane</keyword>
<keyword evidence="11 15" id="KW-1133">Transmembrane helix</keyword>
<evidence type="ECO:0000313" key="18">
    <source>
        <dbReference type="Proteomes" id="UP001187192"/>
    </source>
</evidence>
<keyword evidence="8 14" id="KW-0863">Zinc-finger</keyword>
<dbReference type="AlphaFoldDB" id="A0AA87Z375"/>
<protein>
    <recommendedName>
        <fullName evidence="4">RING-type E3 ubiquitin transferase</fullName>
        <ecNumber evidence="4">2.3.2.27</ecNumber>
    </recommendedName>
</protein>
<dbReference type="PANTHER" id="PTHR46913">
    <property type="entry name" value="RING-H2 FINGER PROTEIN ATL16"/>
    <property type="match status" value="1"/>
</dbReference>
<dbReference type="InterPro" id="IPR001841">
    <property type="entry name" value="Znf_RING"/>
</dbReference>
<dbReference type="Proteomes" id="UP001187192">
    <property type="component" value="Unassembled WGS sequence"/>
</dbReference>
<keyword evidence="10" id="KW-0862">Zinc</keyword>
<organism evidence="17 18">
    <name type="scientific">Ficus carica</name>
    <name type="common">Common fig</name>
    <dbReference type="NCBI Taxonomy" id="3494"/>
    <lineage>
        <taxon>Eukaryota</taxon>
        <taxon>Viridiplantae</taxon>
        <taxon>Streptophyta</taxon>
        <taxon>Embryophyta</taxon>
        <taxon>Tracheophyta</taxon>
        <taxon>Spermatophyta</taxon>
        <taxon>Magnoliopsida</taxon>
        <taxon>eudicotyledons</taxon>
        <taxon>Gunneridae</taxon>
        <taxon>Pentapetalae</taxon>
        <taxon>rosids</taxon>
        <taxon>fabids</taxon>
        <taxon>Rosales</taxon>
        <taxon>Moraceae</taxon>
        <taxon>Ficeae</taxon>
        <taxon>Ficus</taxon>
    </lineage>
</organism>
<feature type="domain" description="RING-type" evidence="16">
    <location>
        <begin position="108"/>
        <end position="150"/>
    </location>
</feature>
<dbReference type="SMART" id="SM00184">
    <property type="entry name" value="RING"/>
    <property type="match status" value="1"/>
</dbReference>
<evidence type="ECO:0000313" key="17">
    <source>
        <dbReference type="EMBL" id="GMN24350.1"/>
    </source>
</evidence>
<evidence type="ECO:0000256" key="7">
    <source>
        <dbReference type="ARBA" id="ARBA00022723"/>
    </source>
</evidence>
<dbReference type="EMBL" id="BTGU01000001">
    <property type="protein sequence ID" value="GMN24350.1"/>
    <property type="molecule type" value="Genomic_DNA"/>
</dbReference>
<comment type="similarity">
    <text evidence="13">Belongs to the RING-type zinc finger family. ATL subfamily.</text>
</comment>
<feature type="transmembrane region" description="Helical" evidence="15">
    <location>
        <begin position="15"/>
        <end position="36"/>
    </location>
</feature>
<comment type="subcellular location">
    <subcellularLocation>
        <location evidence="2">Membrane</location>
        <topology evidence="2">Single-pass membrane protein</topology>
    </subcellularLocation>
</comment>
<reference evidence="17" key="1">
    <citation type="submission" date="2023-07" db="EMBL/GenBank/DDBJ databases">
        <title>draft genome sequence of fig (Ficus carica).</title>
        <authorList>
            <person name="Takahashi T."/>
            <person name="Nishimura K."/>
        </authorList>
    </citation>
    <scope>NUCLEOTIDE SEQUENCE</scope>
</reference>
<evidence type="ECO:0000256" key="13">
    <source>
        <dbReference type="ARBA" id="ARBA00024209"/>
    </source>
</evidence>
<evidence type="ECO:0000256" key="14">
    <source>
        <dbReference type="PROSITE-ProRule" id="PRU00175"/>
    </source>
</evidence>
<dbReference type="EC" id="2.3.2.27" evidence="4"/>
<accession>A0AA87Z375</accession>
<gene>
    <name evidence="17" type="ORF">TIFTF001_000533</name>
</gene>
<evidence type="ECO:0000256" key="15">
    <source>
        <dbReference type="SAM" id="Phobius"/>
    </source>
</evidence>
<dbReference type="SUPFAM" id="SSF57850">
    <property type="entry name" value="RING/U-box"/>
    <property type="match status" value="1"/>
</dbReference>
<name>A0AA87Z375_FICCA</name>
<comment type="pathway">
    <text evidence="3">Protein modification; protein ubiquitination.</text>
</comment>
<evidence type="ECO:0000256" key="2">
    <source>
        <dbReference type="ARBA" id="ARBA00004167"/>
    </source>
</evidence>
<dbReference type="InterPro" id="IPR044600">
    <property type="entry name" value="ATL1/ATL16-like"/>
</dbReference>
<evidence type="ECO:0000256" key="11">
    <source>
        <dbReference type="ARBA" id="ARBA00022989"/>
    </source>
</evidence>
<dbReference type="InterPro" id="IPR013083">
    <property type="entry name" value="Znf_RING/FYVE/PHD"/>
</dbReference>
<keyword evidence="5" id="KW-0808">Transferase</keyword>
<sequence length="220" mass="25152">MSSSDSNEYTTPTHLNPWVIASVATICGIILIFSYFRIATQLFGPPPSISFSRNRVPSRRLLDESNTDDPSLQFHSHGLDFSTIHSLPVTQFKEKSEGEASKTRSTDCAVCLGEFKEGEWLRHLPGCSHSFHISCIDSWFLNHSNCPLCRSEVQTIEMEDLECPVQTIEMEDLECPVPVDSHLRTLQREDFFRERAAHYQLLRSEILQNSVSRHNPREEI</sequence>
<evidence type="ECO:0000256" key="1">
    <source>
        <dbReference type="ARBA" id="ARBA00000900"/>
    </source>
</evidence>
<dbReference type="GO" id="GO:0061630">
    <property type="term" value="F:ubiquitin protein ligase activity"/>
    <property type="evidence" value="ECO:0007669"/>
    <property type="project" value="UniProtKB-EC"/>
</dbReference>
<dbReference type="GO" id="GO:0008270">
    <property type="term" value="F:zinc ion binding"/>
    <property type="evidence" value="ECO:0007669"/>
    <property type="project" value="UniProtKB-KW"/>
</dbReference>
<evidence type="ECO:0000256" key="10">
    <source>
        <dbReference type="ARBA" id="ARBA00022833"/>
    </source>
</evidence>